<dbReference type="InterPro" id="IPR025565">
    <property type="entry name" value="DUF4328"/>
</dbReference>
<reference evidence="3" key="1">
    <citation type="submission" date="2024-07" db="EMBL/GenBank/DDBJ databases">
        <authorList>
            <person name="Yu S.T."/>
        </authorList>
    </citation>
    <scope>NUCLEOTIDE SEQUENCE</scope>
    <source>
        <strain evidence="3">R35</strain>
    </source>
</reference>
<evidence type="ECO:0000259" key="2">
    <source>
        <dbReference type="Pfam" id="PF14219"/>
    </source>
</evidence>
<feature type="domain" description="DUF4328" evidence="2">
    <location>
        <begin position="88"/>
        <end position="249"/>
    </location>
</feature>
<keyword evidence="1" id="KW-0812">Transmembrane</keyword>
<keyword evidence="1" id="KW-0472">Membrane</keyword>
<proteinExistence type="predicted"/>
<name>A0AB39SCR2_9ACTN</name>
<feature type="transmembrane region" description="Helical" evidence="1">
    <location>
        <begin position="222"/>
        <end position="244"/>
    </location>
</feature>
<feature type="transmembrane region" description="Helical" evidence="1">
    <location>
        <begin position="49"/>
        <end position="69"/>
    </location>
</feature>
<keyword evidence="1" id="KW-1133">Transmembrane helix</keyword>
<dbReference type="RefSeq" id="WP_369261463.1">
    <property type="nucleotide sequence ID" value="NZ_CP163440.1"/>
</dbReference>
<evidence type="ECO:0000256" key="1">
    <source>
        <dbReference type="SAM" id="Phobius"/>
    </source>
</evidence>
<feature type="transmembrane region" description="Helical" evidence="1">
    <location>
        <begin position="141"/>
        <end position="160"/>
    </location>
</feature>
<protein>
    <submittedName>
        <fullName evidence="3">DUF4328 domain-containing protein</fullName>
    </submittedName>
</protein>
<gene>
    <name evidence="3" type="ORF">AB5J50_31215</name>
</gene>
<feature type="transmembrane region" description="Helical" evidence="1">
    <location>
        <begin position="100"/>
        <end position="120"/>
    </location>
</feature>
<dbReference type="AlphaFoldDB" id="A0AB39SCR2"/>
<sequence length="265" mass="28835">MLCTHCRRVEATAGDGLCDVCIVATADLRPGSSSGTPAQLRSPVGLGQATVVMLVVSAAAGLFALYAILPSYDILSAVSDGAYQETSGEKLDDADRLLTLAGRLQFILEIATAVVFICWFHRVRVNAEVFGPQDQRMRRGWAIWGWFVPVANLWIPRRIAADVWDASAPLPTLSLEDGSRMPSSPHYLLNSWWSLWAAAAVTDRLSSQSIRRAEAPAELRSALGLMGVSEVLWITSSVLAVMFVRRLTRMQNEKALRGPAARVAV</sequence>
<dbReference type="Pfam" id="PF14219">
    <property type="entry name" value="DUF4328"/>
    <property type="match status" value="1"/>
</dbReference>
<accession>A0AB39SCR2</accession>
<organism evidence="3">
    <name type="scientific">Streptomyces sp. R35</name>
    <dbReference type="NCBI Taxonomy" id="3238630"/>
    <lineage>
        <taxon>Bacteria</taxon>
        <taxon>Bacillati</taxon>
        <taxon>Actinomycetota</taxon>
        <taxon>Actinomycetes</taxon>
        <taxon>Kitasatosporales</taxon>
        <taxon>Streptomycetaceae</taxon>
        <taxon>Streptomyces</taxon>
    </lineage>
</organism>
<evidence type="ECO:0000313" key="3">
    <source>
        <dbReference type="EMBL" id="XDQ64936.1"/>
    </source>
</evidence>
<dbReference type="EMBL" id="CP163440">
    <property type="protein sequence ID" value="XDQ64936.1"/>
    <property type="molecule type" value="Genomic_DNA"/>
</dbReference>